<dbReference type="InterPro" id="IPR023881">
    <property type="entry name" value="Thiol_BshA"/>
</dbReference>
<dbReference type="RefSeq" id="WP_072401320.1">
    <property type="nucleotide sequence ID" value="NZ_FPKV01000002.1"/>
</dbReference>
<dbReference type="GO" id="GO:0071793">
    <property type="term" value="P:bacillithiol biosynthetic process"/>
    <property type="evidence" value="ECO:0007669"/>
    <property type="project" value="InterPro"/>
</dbReference>
<accession>A0A1K2IHQ5</accession>
<evidence type="ECO:0000313" key="4">
    <source>
        <dbReference type="Proteomes" id="UP000182544"/>
    </source>
</evidence>
<dbReference type="InterPro" id="IPR050194">
    <property type="entry name" value="Glycosyltransferase_grp1"/>
</dbReference>
<feature type="domain" description="Glycosyltransferase subfamily 4-like N-terminal" evidence="2">
    <location>
        <begin position="11"/>
        <end position="180"/>
    </location>
</feature>
<evidence type="ECO:0000313" key="3">
    <source>
        <dbReference type="EMBL" id="SFZ91802.1"/>
    </source>
</evidence>
<feature type="domain" description="Glycosyl transferase family 1" evidence="1">
    <location>
        <begin position="196"/>
        <end position="351"/>
    </location>
</feature>
<dbReference type="PANTHER" id="PTHR45947">
    <property type="entry name" value="SULFOQUINOVOSYL TRANSFERASE SQD2"/>
    <property type="match status" value="1"/>
</dbReference>
<dbReference type="STRING" id="369401.SAMN05428642_102341"/>
<dbReference type="InterPro" id="IPR001296">
    <property type="entry name" value="Glyco_trans_1"/>
</dbReference>
<dbReference type="SUPFAM" id="SSF53756">
    <property type="entry name" value="UDP-Glycosyltransferase/glycogen phosphorylase"/>
    <property type="match status" value="1"/>
</dbReference>
<dbReference type="Gene3D" id="3.40.50.2000">
    <property type="entry name" value="Glycogen Phosphorylase B"/>
    <property type="match status" value="2"/>
</dbReference>
<protein>
    <submittedName>
        <fullName evidence="3">N-acetyl-alpha-D-glucosaminyl L-malate synthase BshA</fullName>
    </submittedName>
</protein>
<dbReference type="Proteomes" id="UP000182544">
    <property type="component" value="Unassembled WGS sequence"/>
</dbReference>
<dbReference type="OrthoDB" id="9810929at2"/>
<gene>
    <name evidence="3" type="ORF">SAMN05428642_102341</name>
</gene>
<sequence length="379" mass="42684">MKIGIVCYPTFGGSGVVATELGIELSKRGHEIHFITYNQPVRLELLSNNVHYHEVNVPEYPLFHYQPYELALSSKLVDMVKLHKIEILHVHYAIPHAYAAYMAKKMLQEEGVYIPIVTTLHGTDITLVGSHPFYKPAVTFSINKSDAVTAVSQSLKDDTLRLFDIKNDINVVPNFIDLDKYKHNGFPDCQRGMMAKEDEKIITHISNLRPVKRVQDVISVFNNIQKEMPAKLMLVGEGPEREHIESQCQELGILDKVIFFGKSNEIDKILCFSDLFLLPSQTESFGLAALEAMASGVPVISSNTGGIPEVNIHGVSGFLSNVGDVDDMTKNALHILRDNSRLKMFKQNARKESLKYDLHEIVPKYEAIYEDTLAKYLVL</sequence>
<proteinExistence type="predicted"/>
<dbReference type="InterPro" id="IPR028098">
    <property type="entry name" value="Glyco_trans_4-like_N"/>
</dbReference>
<evidence type="ECO:0000259" key="2">
    <source>
        <dbReference type="Pfam" id="PF13439"/>
    </source>
</evidence>
<dbReference type="Pfam" id="PF00534">
    <property type="entry name" value="Glycos_transf_1"/>
    <property type="match status" value="1"/>
</dbReference>
<dbReference type="EMBL" id="FPKV01000002">
    <property type="protein sequence ID" value="SFZ91802.1"/>
    <property type="molecule type" value="Genomic_DNA"/>
</dbReference>
<evidence type="ECO:0000259" key="1">
    <source>
        <dbReference type="Pfam" id="PF00534"/>
    </source>
</evidence>
<organism evidence="3 4">
    <name type="scientific">Flaviramulus basaltis</name>
    <dbReference type="NCBI Taxonomy" id="369401"/>
    <lineage>
        <taxon>Bacteria</taxon>
        <taxon>Pseudomonadati</taxon>
        <taxon>Bacteroidota</taxon>
        <taxon>Flavobacteriia</taxon>
        <taxon>Flavobacteriales</taxon>
        <taxon>Flavobacteriaceae</taxon>
        <taxon>Flaviramulus</taxon>
    </lineage>
</organism>
<dbReference type="AlphaFoldDB" id="A0A1K2IHQ5"/>
<name>A0A1K2IHQ5_9FLAO</name>
<reference evidence="3 4" key="1">
    <citation type="submission" date="2016-10" db="EMBL/GenBank/DDBJ databases">
        <authorList>
            <person name="de Groot N.N."/>
        </authorList>
    </citation>
    <scope>NUCLEOTIDE SEQUENCE [LARGE SCALE GENOMIC DNA]</scope>
    <source>
        <strain evidence="3 4">DSM 18180</strain>
    </source>
</reference>
<keyword evidence="4" id="KW-1185">Reference proteome</keyword>
<dbReference type="GO" id="GO:0016757">
    <property type="term" value="F:glycosyltransferase activity"/>
    <property type="evidence" value="ECO:0007669"/>
    <property type="project" value="InterPro"/>
</dbReference>
<dbReference type="NCBIfam" id="TIGR03999">
    <property type="entry name" value="thiol_BshA"/>
    <property type="match status" value="1"/>
</dbReference>
<dbReference type="PANTHER" id="PTHR45947:SF3">
    <property type="entry name" value="SULFOQUINOVOSYL TRANSFERASE SQD2"/>
    <property type="match status" value="1"/>
</dbReference>
<dbReference type="Pfam" id="PF13439">
    <property type="entry name" value="Glyco_transf_4"/>
    <property type="match status" value="1"/>
</dbReference>